<proteinExistence type="predicted"/>
<evidence type="ECO:0000256" key="5">
    <source>
        <dbReference type="ARBA" id="ARBA00023136"/>
    </source>
</evidence>
<dbReference type="PANTHER" id="PTHR40074">
    <property type="entry name" value="O-ACETYLTRANSFERASE WECH"/>
    <property type="match status" value="1"/>
</dbReference>
<dbReference type="Pfam" id="PF01757">
    <property type="entry name" value="Acyl_transf_3"/>
    <property type="match status" value="1"/>
</dbReference>
<reference evidence="9" key="1">
    <citation type="submission" date="2020-05" db="EMBL/GenBank/DDBJ databases">
        <authorList>
            <person name="Chiriac C."/>
            <person name="Salcher M."/>
            <person name="Ghai R."/>
            <person name="Kavagutti S V."/>
        </authorList>
    </citation>
    <scope>NUCLEOTIDE SEQUENCE</scope>
</reference>
<feature type="transmembrane region" description="Helical" evidence="6">
    <location>
        <begin position="99"/>
        <end position="117"/>
    </location>
</feature>
<dbReference type="GO" id="GO:0016413">
    <property type="term" value="F:O-acetyltransferase activity"/>
    <property type="evidence" value="ECO:0007669"/>
    <property type="project" value="TreeGrafter"/>
</dbReference>
<feature type="transmembrane region" description="Helical" evidence="6">
    <location>
        <begin position="337"/>
        <end position="356"/>
    </location>
</feature>
<keyword evidence="5 6" id="KW-0472">Membrane</keyword>
<feature type="transmembrane region" description="Helical" evidence="6">
    <location>
        <begin position="20"/>
        <end position="41"/>
    </location>
</feature>
<dbReference type="InterPro" id="IPR002656">
    <property type="entry name" value="Acyl_transf_3_dom"/>
</dbReference>
<feature type="domain" description="Acyltransferase 3" evidence="7">
    <location>
        <begin position="20"/>
        <end position="353"/>
    </location>
</feature>
<dbReference type="GO" id="GO:0009246">
    <property type="term" value="P:enterobacterial common antigen biosynthetic process"/>
    <property type="evidence" value="ECO:0007669"/>
    <property type="project" value="TreeGrafter"/>
</dbReference>
<evidence type="ECO:0000256" key="6">
    <source>
        <dbReference type="SAM" id="Phobius"/>
    </source>
</evidence>
<evidence type="ECO:0000256" key="2">
    <source>
        <dbReference type="ARBA" id="ARBA00022475"/>
    </source>
</evidence>
<feature type="transmembrane region" description="Helical" evidence="6">
    <location>
        <begin position="53"/>
        <end position="79"/>
    </location>
</feature>
<feature type="transmembrane region" description="Helical" evidence="6">
    <location>
        <begin position="169"/>
        <end position="191"/>
    </location>
</feature>
<keyword evidence="3 6" id="KW-0812">Transmembrane</keyword>
<keyword evidence="4 6" id="KW-1133">Transmembrane helix</keyword>
<name>A0A6J7SCI9_9ZZZZ</name>
<evidence type="ECO:0000313" key="8">
    <source>
        <dbReference type="EMBL" id="CAB4957201.1"/>
    </source>
</evidence>
<protein>
    <submittedName>
        <fullName evidence="9">Unannotated protein</fullName>
    </submittedName>
</protein>
<gene>
    <name evidence="8" type="ORF">UFOPK3752_02044</name>
    <name evidence="9" type="ORF">UFOPK4150_01967</name>
</gene>
<feature type="transmembrane region" description="Helical" evidence="6">
    <location>
        <begin position="232"/>
        <end position="252"/>
    </location>
</feature>
<evidence type="ECO:0000256" key="3">
    <source>
        <dbReference type="ARBA" id="ARBA00022692"/>
    </source>
</evidence>
<dbReference type="GO" id="GO:0005886">
    <property type="term" value="C:plasma membrane"/>
    <property type="evidence" value="ECO:0007669"/>
    <property type="project" value="UniProtKB-SubCell"/>
</dbReference>
<evidence type="ECO:0000259" key="7">
    <source>
        <dbReference type="Pfam" id="PF01757"/>
    </source>
</evidence>
<dbReference type="EMBL" id="CAFBPU010000051">
    <property type="protein sequence ID" value="CAB5038198.1"/>
    <property type="molecule type" value="Genomic_DNA"/>
</dbReference>
<dbReference type="EMBL" id="CAFBND010000121">
    <property type="protein sequence ID" value="CAB4957201.1"/>
    <property type="molecule type" value="Genomic_DNA"/>
</dbReference>
<evidence type="ECO:0000313" key="9">
    <source>
        <dbReference type="EMBL" id="CAB5038198.1"/>
    </source>
</evidence>
<dbReference type="PANTHER" id="PTHR40074:SF2">
    <property type="entry name" value="O-ACETYLTRANSFERASE WECH"/>
    <property type="match status" value="1"/>
</dbReference>
<evidence type="ECO:0000256" key="1">
    <source>
        <dbReference type="ARBA" id="ARBA00004651"/>
    </source>
</evidence>
<sequence length="366" mass="39700">MAETALAPVAAPDTLGRSSFIAWLRVLAIAGVVLIHVSGSVTLRQDLSGTPVFILATVMNGATRFCVPLFVLVSGSLLLRPSAMKAGMGAFYRKRLTRLVPALVVWHLVYLAFREFVRGQHITAGHVATELLSGKVYTALYFFWLILGLYLVAPLLWNAMRDFSSRQRLILGLILVALTCTWQSTLGIFAWQAIAGGSGAQTIWTLWIPYVGYFVLGGALRDLTPSLRTGLMGLGLAALGMCVTTWQAYGGAPTALKIFTPPSYWGWLVAMVTVGLWLAAAWFWRSGTWASRGLVGRLGELLGSLTLGVFAVHLIVLYFVEQTIARGLATGSIHVRGLLAVSGIVLVGAWAIAWAMSRVPWLRRIV</sequence>
<feature type="transmembrane region" description="Helical" evidence="6">
    <location>
        <begin position="305"/>
        <end position="325"/>
    </location>
</feature>
<keyword evidence="2" id="KW-1003">Cell membrane</keyword>
<feature type="transmembrane region" description="Helical" evidence="6">
    <location>
        <begin position="203"/>
        <end position="220"/>
    </location>
</feature>
<feature type="transmembrane region" description="Helical" evidence="6">
    <location>
        <begin position="137"/>
        <end position="157"/>
    </location>
</feature>
<dbReference type="AlphaFoldDB" id="A0A6J7SCI9"/>
<evidence type="ECO:0000256" key="4">
    <source>
        <dbReference type="ARBA" id="ARBA00022989"/>
    </source>
</evidence>
<organism evidence="9">
    <name type="scientific">freshwater metagenome</name>
    <dbReference type="NCBI Taxonomy" id="449393"/>
    <lineage>
        <taxon>unclassified sequences</taxon>
        <taxon>metagenomes</taxon>
        <taxon>ecological metagenomes</taxon>
    </lineage>
</organism>
<comment type="subcellular location">
    <subcellularLocation>
        <location evidence="1">Cell membrane</location>
        <topology evidence="1">Multi-pass membrane protein</topology>
    </subcellularLocation>
</comment>
<feature type="transmembrane region" description="Helical" evidence="6">
    <location>
        <begin position="264"/>
        <end position="284"/>
    </location>
</feature>
<accession>A0A6J7SCI9</accession>